<proteinExistence type="inferred from homology"/>
<evidence type="ECO:0000313" key="15">
    <source>
        <dbReference type="Proteomes" id="UP000182379"/>
    </source>
</evidence>
<feature type="transmembrane region" description="Helical" evidence="13">
    <location>
        <begin position="267"/>
        <end position="290"/>
    </location>
</feature>
<evidence type="ECO:0000313" key="14">
    <source>
        <dbReference type="EMBL" id="SDW81478.1"/>
    </source>
</evidence>
<evidence type="ECO:0000256" key="13">
    <source>
        <dbReference type="SAM" id="Phobius"/>
    </source>
</evidence>
<keyword evidence="5" id="KW-0813">Transport</keyword>
<feature type="transmembrane region" description="Helical" evidence="13">
    <location>
        <begin position="367"/>
        <end position="385"/>
    </location>
</feature>
<feature type="transmembrane region" description="Helical" evidence="13">
    <location>
        <begin position="209"/>
        <end position="230"/>
    </location>
</feature>
<protein>
    <recommendedName>
        <fullName evidence="4">Probable multidrug resistance protein NorM</fullName>
    </recommendedName>
    <alternativeName>
        <fullName evidence="12">Multidrug-efflux transporter</fullName>
    </alternativeName>
</protein>
<dbReference type="InterPro" id="IPR048279">
    <property type="entry name" value="MdtK-like"/>
</dbReference>
<dbReference type="CDD" id="cd13137">
    <property type="entry name" value="MATE_NorM_like"/>
    <property type="match status" value="1"/>
</dbReference>
<evidence type="ECO:0000256" key="6">
    <source>
        <dbReference type="ARBA" id="ARBA00022449"/>
    </source>
</evidence>
<dbReference type="RefSeq" id="WP_074705677.1">
    <property type="nucleotide sequence ID" value="NZ_CBCSNF010000010.1"/>
</dbReference>
<accession>A0A1H2WLV1</accession>
<evidence type="ECO:0000256" key="8">
    <source>
        <dbReference type="ARBA" id="ARBA00022692"/>
    </source>
</evidence>
<dbReference type="GO" id="GO:0042910">
    <property type="term" value="F:xenobiotic transmembrane transporter activity"/>
    <property type="evidence" value="ECO:0007669"/>
    <property type="project" value="InterPro"/>
</dbReference>
<keyword evidence="6" id="KW-0050">Antiport</keyword>
<keyword evidence="11 13" id="KW-0472">Membrane</keyword>
<feature type="transmembrane region" description="Helical" evidence="13">
    <location>
        <begin position="296"/>
        <end position="316"/>
    </location>
</feature>
<comment type="similarity">
    <text evidence="3">Belongs to the multi antimicrobial extrusion (MATE) (TC 2.A.66.1) family.</text>
</comment>
<gene>
    <name evidence="14" type="ORF">SAMN05216495_10687</name>
</gene>
<feature type="transmembrane region" description="Helical" evidence="13">
    <location>
        <begin position="104"/>
        <end position="125"/>
    </location>
</feature>
<comment type="subcellular location">
    <subcellularLocation>
        <location evidence="2">Cell membrane</location>
        <topology evidence="2">Multi-pass membrane protein</topology>
    </subcellularLocation>
</comment>
<dbReference type="Proteomes" id="UP000182379">
    <property type="component" value="Unassembled WGS sequence"/>
</dbReference>
<feature type="transmembrane region" description="Helical" evidence="13">
    <location>
        <begin position="424"/>
        <end position="444"/>
    </location>
</feature>
<evidence type="ECO:0000256" key="3">
    <source>
        <dbReference type="ARBA" id="ARBA00010199"/>
    </source>
</evidence>
<keyword evidence="7" id="KW-1003">Cell membrane</keyword>
<feature type="transmembrane region" description="Helical" evidence="13">
    <location>
        <begin position="63"/>
        <end position="84"/>
    </location>
</feature>
<evidence type="ECO:0000256" key="9">
    <source>
        <dbReference type="ARBA" id="ARBA00022989"/>
    </source>
</evidence>
<dbReference type="EMBL" id="FNOP01000006">
    <property type="protein sequence ID" value="SDW81478.1"/>
    <property type="molecule type" value="Genomic_DNA"/>
</dbReference>
<dbReference type="AlphaFoldDB" id="A0A1H2WLV1"/>
<dbReference type="GO" id="GO:0006811">
    <property type="term" value="P:monoatomic ion transport"/>
    <property type="evidence" value="ECO:0007669"/>
    <property type="project" value="UniProtKB-KW"/>
</dbReference>
<keyword evidence="8 13" id="KW-0812">Transmembrane</keyword>
<comment type="function">
    <text evidence="1">Multidrug efflux pump.</text>
</comment>
<dbReference type="PANTHER" id="PTHR43298">
    <property type="entry name" value="MULTIDRUG RESISTANCE PROTEIN NORM-RELATED"/>
    <property type="match status" value="1"/>
</dbReference>
<evidence type="ECO:0000256" key="11">
    <source>
        <dbReference type="ARBA" id="ARBA00023136"/>
    </source>
</evidence>
<dbReference type="GO" id="GO:0015297">
    <property type="term" value="F:antiporter activity"/>
    <property type="evidence" value="ECO:0007669"/>
    <property type="project" value="UniProtKB-KW"/>
</dbReference>
<feature type="transmembrane region" description="Helical" evidence="13">
    <location>
        <begin position="397"/>
        <end position="418"/>
    </location>
</feature>
<dbReference type="InterPro" id="IPR002528">
    <property type="entry name" value="MATE_fam"/>
</dbReference>
<evidence type="ECO:0000256" key="7">
    <source>
        <dbReference type="ARBA" id="ARBA00022475"/>
    </source>
</evidence>
<feature type="transmembrane region" description="Helical" evidence="13">
    <location>
        <begin position="24"/>
        <end position="43"/>
    </location>
</feature>
<keyword evidence="9 13" id="KW-1133">Transmembrane helix</keyword>
<comment type="caution">
    <text evidence="14">The sequence shown here is derived from an EMBL/GenBank/DDBJ whole genome shotgun (WGS) entry which is preliminary data.</text>
</comment>
<dbReference type="InterPro" id="IPR050222">
    <property type="entry name" value="MATE_MdtK"/>
</dbReference>
<feature type="transmembrane region" description="Helical" evidence="13">
    <location>
        <begin position="177"/>
        <end position="197"/>
    </location>
</feature>
<dbReference type="Pfam" id="PF01554">
    <property type="entry name" value="MatE"/>
    <property type="match status" value="2"/>
</dbReference>
<evidence type="ECO:0000256" key="12">
    <source>
        <dbReference type="ARBA" id="ARBA00031636"/>
    </source>
</evidence>
<evidence type="ECO:0000256" key="4">
    <source>
        <dbReference type="ARBA" id="ARBA00020268"/>
    </source>
</evidence>
<dbReference type="NCBIfam" id="TIGR00797">
    <property type="entry name" value="matE"/>
    <property type="match status" value="1"/>
</dbReference>
<feature type="transmembrane region" description="Helical" evidence="13">
    <location>
        <begin position="328"/>
        <end position="355"/>
    </location>
</feature>
<evidence type="ECO:0000256" key="2">
    <source>
        <dbReference type="ARBA" id="ARBA00004651"/>
    </source>
</evidence>
<keyword evidence="10" id="KW-0406">Ion transport</keyword>
<evidence type="ECO:0000256" key="1">
    <source>
        <dbReference type="ARBA" id="ARBA00003408"/>
    </source>
</evidence>
<dbReference type="PANTHER" id="PTHR43298:SF2">
    <property type="entry name" value="FMN_FAD EXPORTER YEEO-RELATED"/>
    <property type="match status" value="1"/>
</dbReference>
<organism evidence="14 15">
    <name type="scientific">Acidaminococcus fermentans</name>
    <dbReference type="NCBI Taxonomy" id="905"/>
    <lineage>
        <taxon>Bacteria</taxon>
        <taxon>Bacillati</taxon>
        <taxon>Bacillota</taxon>
        <taxon>Negativicutes</taxon>
        <taxon>Acidaminococcales</taxon>
        <taxon>Acidaminococcaceae</taxon>
        <taxon>Acidaminococcus</taxon>
    </lineage>
</organism>
<reference evidence="14 15" key="1">
    <citation type="submission" date="2016-10" db="EMBL/GenBank/DDBJ databases">
        <authorList>
            <person name="Varghese N."/>
            <person name="Submissions S."/>
        </authorList>
    </citation>
    <scope>NUCLEOTIDE SEQUENCE [LARGE SCALE GENOMIC DNA]</scope>
    <source>
        <strain evidence="14 15">WCC6</strain>
    </source>
</reference>
<evidence type="ECO:0000256" key="10">
    <source>
        <dbReference type="ARBA" id="ARBA00023065"/>
    </source>
</evidence>
<sequence length="458" mass="50612">MVSLFKRFLTPPGGQRLLFTNRDLFRLFLPLIIEQFLVVLAGFTDSLMAAALGEAAVSGISLIDNIMVLLILVFVALATGGSVIMGQYLGHREQERAREAGRQLIWVAGLISLVLMGIFYGSRSFILHRLYGDIAPDVLRSASDYLDVIGLTIPFIALFQAGSVIFRTAGNTKFPMLIVLGADIFNIAGNYTAIYILRWGVFGTALSTLISRILSVLIVLYGAEHARFLLQVPPLRKVRLDGDLIRRILRVGIPFSVENGLFQLGKVVVVSVITTFGTSAIAANAVGTVFTNFQVLPGMAMNMGMTAVVARCLGAGNVPQSRYYTRKIIALIMGTNLTMTLLSFAGWPLILWIYRFPQETMDMVWEIMFWHGTLQTLVWPLAFTLPVTFRSAGDARFAMVVGVLSMMLVRVGGAYLLCGPLRCGMFGAWIAMFLDWAVRAVIYVPRYRKGTYLKHKLI</sequence>
<dbReference type="PIRSF" id="PIRSF006603">
    <property type="entry name" value="DinF"/>
    <property type="match status" value="1"/>
</dbReference>
<evidence type="ECO:0000256" key="5">
    <source>
        <dbReference type="ARBA" id="ARBA00022448"/>
    </source>
</evidence>
<feature type="transmembrane region" description="Helical" evidence="13">
    <location>
        <begin position="145"/>
        <end position="165"/>
    </location>
</feature>
<name>A0A1H2WLV1_ACIFE</name>
<dbReference type="GO" id="GO:0005886">
    <property type="term" value="C:plasma membrane"/>
    <property type="evidence" value="ECO:0007669"/>
    <property type="project" value="UniProtKB-SubCell"/>
</dbReference>